<dbReference type="EMBL" id="MT932578">
    <property type="protein sequence ID" value="QPL11789.1"/>
    <property type="molecule type" value="Genomic_DNA"/>
</dbReference>
<reference evidence="7" key="3">
    <citation type="journal article" date="2020" name="Vaccines (Basel)">
        <title>African Swine Fever Circulation among Free-Ranging Pigs in Sardinia: Data from the Eradication Program.</title>
        <authorList>
            <person name="Franzoni G."/>
            <person name="Dei Giudici S."/>
            <person name="Loi F."/>
            <person name="Sanna D."/>
            <person name="Floris M."/>
            <person name="Fiori M."/>
            <person name="Sanna M.L."/>
            <person name="Madrau P."/>
            <person name="Scarpa F."/>
            <person name="Zinellu S."/>
            <person name="Giammarioli M."/>
            <person name="Cappai S."/>
            <person name="De Mia G.M."/>
            <person name="Laddomada A."/>
            <person name="Rolesu S."/>
            <person name="Oggiano A."/>
        </authorList>
    </citation>
    <scope>NUCLEOTIDE SEQUENCE [LARGE SCALE GENOMIC DNA]</scope>
    <source>
        <strain evidence="7">103917/18</strain>
        <strain evidence="8">55234/18</strain>
    </source>
</reference>
<evidence type="ECO:0000313" key="9">
    <source>
        <dbReference type="Proteomes" id="UP000501465"/>
    </source>
</evidence>
<dbReference type="KEGG" id="vg:41902118"/>
<dbReference type="RefSeq" id="YP_009703310.1">
    <property type="nucleotide sequence ID" value="NC_044955.1"/>
</dbReference>
<dbReference type="EMBL" id="KX354450">
    <property type="protein sequence ID" value="AOO54398.1"/>
    <property type="molecule type" value="Genomic_DNA"/>
</dbReference>
<evidence type="ECO:0000313" key="1">
    <source>
        <dbReference type="EMBL" id="AOO54398.1"/>
    </source>
</evidence>
<name>A0A3G1EV06_ASF</name>
<dbReference type="EMBL" id="MT932579">
    <property type="protein sequence ID" value="QPL12006.1"/>
    <property type="molecule type" value="Genomic_DNA"/>
</dbReference>
<evidence type="ECO:0000313" key="8">
    <source>
        <dbReference type="EMBL" id="QPL12006.1"/>
    </source>
</evidence>
<organismHost>
    <name type="scientific">Phacochoerus africanus</name>
    <name type="common">Warthog</name>
    <dbReference type="NCBI Taxonomy" id="41426"/>
</organismHost>
<organismHost>
    <name type="scientific">Ornithodoros</name>
    <name type="common">relapsing fever ticks</name>
    <dbReference type="NCBI Taxonomy" id="6937"/>
</organismHost>
<evidence type="ECO:0000313" key="2">
    <source>
        <dbReference type="EMBL" id="QIM08373.1"/>
    </source>
</evidence>
<dbReference type="EMBL" id="MN270978">
    <property type="protein sequence ID" value="QIM08839.1"/>
    <property type="molecule type" value="Genomic_DNA"/>
</dbReference>
<dbReference type="Proteomes" id="UP000501683">
    <property type="component" value="Segment"/>
</dbReference>
<protein>
    <submittedName>
        <fullName evidence="1">Uncharacterized protein</fullName>
    </submittedName>
</protein>
<dbReference type="GeneID" id="41902118"/>
<dbReference type="EMBL" id="MN270976">
    <property type="protein sequence ID" value="QIM08373.1"/>
    <property type="molecule type" value="Genomic_DNA"/>
</dbReference>
<organismHost>
    <name type="scientific">Sus scrofa</name>
    <name type="common">Pig</name>
    <dbReference type="NCBI Taxonomy" id="9823"/>
</organismHost>
<accession>A0A3G1EV06</accession>
<evidence type="ECO:0000313" key="7">
    <source>
        <dbReference type="EMBL" id="QPL11789.1"/>
    </source>
</evidence>
<organismHost>
    <name type="scientific">Phacochoerus aethiopicus</name>
    <name type="common">Warthog</name>
    <dbReference type="NCBI Taxonomy" id="85517"/>
</organismHost>
<dbReference type="Proteomes" id="UP000266411">
    <property type="component" value="Segment"/>
</dbReference>
<organismHost>
    <name type="scientific">Potamochoerus larvatus</name>
    <name type="common">Bushpig</name>
    <dbReference type="NCBI Taxonomy" id="273792"/>
</organismHost>
<dbReference type="Proteomes" id="UP000594565">
    <property type="component" value="Segment"/>
</dbReference>
<sequence>MTIRAILFYLTIRGVKGCIFNKNLVLIFHFPGVVHLARDEQVLTIPLNAFAAAAAKNNVSIDIGSDHTRTASLTNFH</sequence>
<dbReference type="EMBL" id="MN270977">
    <property type="protein sequence ID" value="QIM08606.1"/>
    <property type="molecule type" value="Genomic_DNA"/>
</dbReference>
<evidence type="ECO:0000313" key="3">
    <source>
        <dbReference type="EMBL" id="QIM08606.1"/>
    </source>
</evidence>
<reference evidence="9 10" key="2">
    <citation type="journal article" date="2020" name="Transbound. Emerg. Dis.">
        <title>The evolution of African swine fever virus in Sardinia (1978 to 2014) as revealed by whole genome sequencing and comparative analysis.</title>
        <authorList>
            <person name="Torresi C."/>
            <person name="Fiori M."/>
            <person name="Bertolotti L."/>
            <person name="Floris M."/>
            <person name="Colitti B."/>
            <person name="Giammarioli M."/>
            <person name="Dei Giudici S."/>
            <person name="Oggiano A."/>
            <person name="Malmberg M."/>
            <person name="De Mia G.M."/>
            <person name="Belak S."/>
            <person name="Granberg F."/>
        </authorList>
    </citation>
    <scope>NUCLEOTIDE SEQUENCE [LARGE SCALE GENOMIC DNA]</scope>
    <source>
        <strain evidence="6">22653/Ca/2014</strain>
        <strain evidence="3">26/Ss/2004</strain>
        <strain evidence="2">60/Nu/1997</strain>
        <strain evidence="4">72407/Ss/2005</strain>
        <strain evidence="5">97/Ot/2012</strain>
    </source>
</reference>
<organism evidence="1">
    <name type="scientific">African swine fever virus</name>
    <name type="common">ASFV</name>
    <dbReference type="NCBI Taxonomy" id="10497"/>
    <lineage>
        <taxon>Viruses</taxon>
        <taxon>Varidnaviria</taxon>
        <taxon>Bamfordvirae</taxon>
        <taxon>Nucleocytoviricota</taxon>
        <taxon>Pokkesviricetes</taxon>
        <taxon>Asfuvirales</taxon>
        <taxon>Asfarviridae</taxon>
        <taxon>Asfivirus</taxon>
        <taxon>Asfivirus haemorrhagiae</taxon>
    </lineage>
</organism>
<evidence type="ECO:0000313" key="4">
    <source>
        <dbReference type="EMBL" id="QIM08839.1"/>
    </source>
</evidence>
<dbReference type="Proteomes" id="UP000594644">
    <property type="component" value="Segment"/>
</dbReference>
<reference evidence="1" key="1">
    <citation type="journal article" date="2016" name="Genome Announc.">
        <title>Complete genome sequence of an African swine fever virus isolate from Sardinia, Italy.</title>
        <authorList>
            <person name="Granberg F."/>
            <person name="Torresi C."/>
            <person name="Oggiano A."/>
            <person name="Malmberg M."/>
            <person name="Iscaro C."/>
            <person name="De Mia G.M."/>
            <person name="Sandor B."/>
        </authorList>
    </citation>
    <scope>NUCLEOTIDE SEQUENCE [LARGE SCALE GENOMIC DNA]</scope>
    <source>
        <strain evidence="1">47/Ss/2008</strain>
    </source>
</reference>
<gene>
    <name evidence="1" type="primary">URF22</name>
    <name evidence="2" type="synonym">URF022</name>
    <name evidence="1" type="ORF">AFSV47Ss_0093</name>
</gene>
<dbReference type="EMBL" id="MN270979">
    <property type="protein sequence ID" value="QIM09072.1"/>
    <property type="molecule type" value="Genomic_DNA"/>
</dbReference>
<evidence type="ECO:0000313" key="10">
    <source>
        <dbReference type="Proteomes" id="UP000501683"/>
    </source>
</evidence>
<dbReference type="EMBL" id="MN270980">
    <property type="protein sequence ID" value="QIM09305.1"/>
    <property type="molecule type" value="Genomic_DNA"/>
</dbReference>
<dbReference type="Proteomes" id="UP000502885">
    <property type="component" value="Segment"/>
</dbReference>
<dbReference type="Proteomes" id="UP000502695">
    <property type="component" value="Segment"/>
</dbReference>
<dbReference type="Proteomes" id="UP000501465">
    <property type="component" value="Segment"/>
</dbReference>
<dbReference type="Proteomes" id="UP000503066">
    <property type="component" value="Genome"/>
</dbReference>
<evidence type="ECO:0000313" key="5">
    <source>
        <dbReference type="EMBL" id="QIM09072.1"/>
    </source>
</evidence>
<evidence type="ECO:0000313" key="6">
    <source>
        <dbReference type="EMBL" id="QIM09305.1"/>
    </source>
</evidence>
<organismHost>
    <name type="scientific">Ornithodoros moubata</name>
    <name type="common">Soft tick</name>
    <name type="synonym">Argasid tick</name>
    <dbReference type="NCBI Taxonomy" id="6938"/>
</organismHost>
<proteinExistence type="predicted"/>